<protein>
    <submittedName>
        <fullName evidence="10">Uncharacterized protein</fullName>
    </submittedName>
</protein>
<evidence type="ECO:0000256" key="3">
    <source>
        <dbReference type="ARBA" id="ARBA00022679"/>
    </source>
</evidence>
<dbReference type="GO" id="GO:0016757">
    <property type="term" value="F:glycosyltransferase activity"/>
    <property type="evidence" value="ECO:0007669"/>
    <property type="project" value="UniProtKB-KW"/>
</dbReference>
<feature type="transmembrane region" description="Helical" evidence="9">
    <location>
        <begin position="318"/>
        <end position="337"/>
    </location>
</feature>
<evidence type="ECO:0000313" key="11">
    <source>
        <dbReference type="Proteomes" id="UP001156601"/>
    </source>
</evidence>
<reference evidence="10" key="1">
    <citation type="journal article" date="2014" name="Int. J. Syst. Evol. Microbiol.">
        <title>Complete genome sequence of Corynebacterium casei LMG S-19264T (=DSM 44701T), isolated from a smear-ripened cheese.</title>
        <authorList>
            <consortium name="US DOE Joint Genome Institute (JGI-PGF)"/>
            <person name="Walter F."/>
            <person name="Albersmeier A."/>
            <person name="Kalinowski J."/>
            <person name="Ruckert C."/>
        </authorList>
    </citation>
    <scope>NUCLEOTIDE SEQUENCE</scope>
    <source>
        <strain evidence="10">NBRC 110023</strain>
    </source>
</reference>
<comment type="subcellular location">
    <subcellularLocation>
        <location evidence="1">Golgi apparatus membrane</location>
        <topology evidence="1">Multi-pass membrane protein</topology>
    </subcellularLocation>
</comment>
<accession>A0AA37SVM3</accession>
<gene>
    <name evidence="10" type="ORF">GCM10007852_12560</name>
</gene>
<keyword evidence="7 9" id="KW-0472">Membrane</keyword>
<dbReference type="Proteomes" id="UP001156601">
    <property type="component" value="Unassembled WGS sequence"/>
</dbReference>
<evidence type="ECO:0000256" key="1">
    <source>
        <dbReference type="ARBA" id="ARBA00004653"/>
    </source>
</evidence>
<dbReference type="InterPro" id="IPR029044">
    <property type="entry name" value="Nucleotide-diphossugar_trans"/>
</dbReference>
<keyword evidence="2" id="KW-0328">Glycosyltransferase</keyword>
<proteinExistence type="predicted"/>
<evidence type="ECO:0000313" key="10">
    <source>
        <dbReference type="EMBL" id="GLR70348.1"/>
    </source>
</evidence>
<keyword evidence="4 9" id="KW-0812">Transmembrane</keyword>
<evidence type="ECO:0000256" key="7">
    <source>
        <dbReference type="ARBA" id="ARBA00023136"/>
    </source>
</evidence>
<evidence type="ECO:0000256" key="2">
    <source>
        <dbReference type="ARBA" id="ARBA00022676"/>
    </source>
</evidence>
<feature type="transmembrane region" description="Helical" evidence="9">
    <location>
        <begin position="6"/>
        <end position="27"/>
    </location>
</feature>
<feature type="transmembrane region" description="Helical" evidence="9">
    <location>
        <begin position="454"/>
        <end position="472"/>
    </location>
</feature>
<feature type="transmembrane region" description="Helical" evidence="9">
    <location>
        <begin position="349"/>
        <end position="368"/>
    </location>
</feature>
<dbReference type="RefSeq" id="WP_284216649.1">
    <property type="nucleotide sequence ID" value="NZ_BSOT01000005.1"/>
</dbReference>
<evidence type="ECO:0000256" key="5">
    <source>
        <dbReference type="ARBA" id="ARBA00022989"/>
    </source>
</evidence>
<evidence type="ECO:0000256" key="9">
    <source>
        <dbReference type="SAM" id="Phobius"/>
    </source>
</evidence>
<dbReference type="SUPFAM" id="SSF53448">
    <property type="entry name" value="Nucleotide-diphospho-sugar transferases"/>
    <property type="match status" value="1"/>
</dbReference>
<dbReference type="EMBL" id="BSOT01000005">
    <property type="protein sequence ID" value="GLR70348.1"/>
    <property type="molecule type" value="Genomic_DNA"/>
</dbReference>
<keyword evidence="5 9" id="KW-1133">Transmembrane helix</keyword>
<sequence>MFSNDLPLWGAVLLSLHLCLLIILCFFGMHRLSMVFRWFKYKDKREIITTQFESLPKVTVQIPLYNERMVAERIVDAVCALDYPSELLQIQIVDDSTDETIGITATRVQQYKKQGINIDHVTRTNRHGYKAGALKDAMETATGEFIAIFDADFIPHPSIILDTIHEFTDENVGMLQYRWEHLNRHNSKMTETQAMMLDAHFSLEQTVRCNSGMLLNFNGTAGIWRTETIIDAGHWSADTLTEDLDLSYRAQLKGWKMHYLNDVVCHGELPADMNAFKSQQHRWAKGGIQVMKKMLGTVWRSPISLKKKIEASFHLSNNLAYFVMLVDTLFFLLPSLWLREKYQTDQMLWLDVPLLLLSSGGHLVYLYFGQIALKHSPWKAFLQIPRLIVMGIRLAFNNANAAVEALQGLESEFVRTPKSGELSEVDVPVPEISNKPEKSNFTLNLYQAVPPKGAFFELALAVIYCIVFAWAIEQGLWLLLPFIFLLMCGFISAAKQSFVGQLKLSKQ</sequence>
<dbReference type="GO" id="GO:0071555">
    <property type="term" value="P:cell wall organization"/>
    <property type="evidence" value="ECO:0007669"/>
    <property type="project" value="UniProtKB-KW"/>
</dbReference>
<keyword evidence="3" id="KW-0808">Transferase</keyword>
<reference evidence="10" key="2">
    <citation type="submission" date="2023-01" db="EMBL/GenBank/DDBJ databases">
        <title>Draft genome sequence of Agaribacter marinus strain NBRC 110023.</title>
        <authorList>
            <person name="Sun Q."/>
            <person name="Mori K."/>
        </authorList>
    </citation>
    <scope>NUCLEOTIDE SEQUENCE</scope>
    <source>
        <strain evidence="10">NBRC 110023</strain>
    </source>
</reference>
<keyword evidence="6" id="KW-0333">Golgi apparatus</keyword>
<feature type="transmembrane region" description="Helical" evidence="9">
    <location>
        <begin position="478"/>
        <end position="498"/>
    </location>
</feature>
<dbReference type="PANTHER" id="PTHR32044">
    <property type="entry name" value="GLUCOMANNAN 4-BETA-MANNOSYLTRANSFERASE 9"/>
    <property type="match status" value="1"/>
</dbReference>
<evidence type="ECO:0000256" key="4">
    <source>
        <dbReference type="ARBA" id="ARBA00022692"/>
    </source>
</evidence>
<keyword evidence="8" id="KW-0961">Cell wall biogenesis/degradation</keyword>
<name>A0AA37SVM3_9ALTE</name>
<evidence type="ECO:0000256" key="8">
    <source>
        <dbReference type="ARBA" id="ARBA00023316"/>
    </source>
</evidence>
<dbReference type="Gene3D" id="3.90.550.10">
    <property type="entry name" value="Spore Coat Polysaccharide Biosynthesis Protein SpsA, Chain A"/>
    <property type="match status" value="1"/>
</dbReference>
<comment type="caution">
    <text evidence="10">The sequence shown here is derived from an EMBL/GenBank/DDBJ whole genome shotgun (WGS) entry which is preliminary data.</text>
</comment>
<dbReference type="FunFam" id="3.90.550.10:FF:000057">
    <property type="entry name" value="Glycosyltransferase-like protein, family 2"/>
    <property type="match status" value="1"/>
</dbReference>
<dbReference type="PANTHER" id="PTHR32044:SF80">
    <property type="entry name" value="XYLOGLUCAN GLYCOSYLTRANSFERASE 2-RELATED"/>
    <property type="match status" value="1"/>
</dbReference>
<dbReference type="Pfam" id="PF13641">
    <property type="entry name" value="Glyco_tranf_2_3"/>
    <property type="match status" value="1"/>
</dbReference>
<evidence type="ECO:0000256" key="6">
    <source>
        <dbReference type="ARBA" id="ARBA00023034"/>
    </source>
</evidence>
<keyword evidence="11" id="KW-1185">Reference proteome</keyword>
<dbReference type="AlphaFoldDB" id="A0AA37SVM3"/>
<organism evidence="10 11">
    <name type="scientific">Agaribacter marinus</name>
    <dbReference type="NCBI Taxonomy" id="1431249"/>
    <lineage>
        <taxon>Bacteria</taxon>
        <taxon>Pseudomonadati</taxon>
        <taxon>Pseudomonadota</taxon>
        <taxon>Gammaproteobacteria</taxon>
        <taxon>Alteromonadales</taxon>
        <taxon>Alteromonadaceae</taxon>
        <taxon>Agaribacter</taxon>
    </lineage>
</organism>